<dbReference type="EMBL" id="JABTCF010000004">
    <property type="protein sequence ID" value="MBD0777840.1"/>
    <property type="molecule type" value="Genomic_DNA"/>
</dbReference>
<feature type="chain" id="PRO_5046973852" description="Beta-xylanase" evidence="5">
    <location>
        <begin position="22"/>
        <end position="520"/>
    </location>
</feature>
<evidence type="ECO:0000256" key="3">
    <source>
        <dbReference type="ARBA" id="ARBA00023326"/>
    </source>
</evidence>
<protein>
    <recommendedName>
        <fullName evidence="4">Beta-xylanase</fullName>
        <ecNumber evidence="4">3.2.1.8</ecNumber>
    </recommendedName>
</protein>
<evidence type="ECO:0000313" key="8">
    <source>
        <dbReference type="Proteomes" id="UP001166021"/>
    </source>
</evidence>
<keyword evidence="4" id="KW-0326">Glycosidase</keyword>
<dbReference type="PANTHER" id="PTHR31490:SF1">
    <property type="entry name" value="ENDO-1,4-BETA-XYLANASE 1"/>
    <property type="match status" value="1"/>
</dbReference>
<dbReference type="RefSeq" id="WP_188243351.1">
    <property type="nucleotide sequence ID" value="NZ_JABTCF010000004.1"/>
</dbReference>
<evidence type="ECO:0000256" key="2">
    <source>
        <dbReference type="ARBA" id="ARBA00023277"/>
    </source>
</evidence>
<dbReference type="InterPro" id="IPR044846">
    <property type="entry name" value="GH10"/>
</dbReference>
<comment type="catalytic activity">
    <reaction evidence="4">
        <text>Endohydrolysis of (1-&gt;4)-beta-D-xylosidic linkages in xylans.</text>
        <dbReference type="EC" id="3.2.1.8"/>
    </reaction>
</comment>
<evidence type="ECO:0000256" key="1">
    <source>
        <dbReference type="ARBA" id="ARBA00022801"/>
    </source>
</evidence>
<dbReference type="PROSITE" id="PS51760">
    <property type="entry name" value="GH10_2"/>
    <property type="match status" value="1"/>
</dbReference>
<sequence>MNQRIIYIVLLLCLFQTPQYANGIGKEETQATSSQKDTVMSAAYWKLWNSKVQAKIDRDIEKNRKADAVLNLKGLPAGTAITVKQVSHDFRFGAHIFNFNQLGSNELNAKYKELYGTLFNSATIPFYWKGFEMQPNRPRFREEYWDTEEYWNQVKEPEKEPHWRRPATDPIVEFCKSKDIHTHGHTIVWGNGHSWPKWFFDQYWPAEEKANLDKLTKEEIKEMPSEEIAKLAPVFFQSMNRLAKKRIVELANYYGDQIKSWDVVNESSGDFLGQSVTGDVVGKSVFGWVHGDYAYKGFKTAGEVFPDNVQLFINDYNREDTPERTAENYADQVKDLRAHGSRIDVVGTQMHLFKDQQISDIVEGKPLETPQWQWDKMDAISKAGLPIHLSEITITSPGGDKRGQEIQAIIARNLYRLWFSIKPMMGITWWNVVDGCGAAGEPSVSGLFSRDMKPKPSFYALDNLINHEWKTNTTVVVGKDGIAKFRGFKGRYIISWKNSAGEEQRSEFYLKEDGDGLAVH</sequence>
<reference evidence="7" key="1">
    <citation type="submission" date="2020-05" db="EMBL/GenBank/DDBJ databases">
        <title>The draft genome sequence of Maribacter sp. ANRC-HE7.</title>
        <authorList>
            <person name="Mu L."/>
        </authorList>
    </citation>
    <scope>NUCLEOTIDE SEQUENCE</scope>
    <source>
        <strain evidence="7">ANRC-HE7</strain>
    </source>
</reference>
<evidence type="ECO:0000256" key="4">
    <source>
        <dbReference type="RuleBase" id="RU361174"/>
    </source>
</evidence>
<dbReference type="Proteomes" id="UP001166021">
    <property type="component" value="Unassembled WGS sequence"/>
</dbReference>
<dbReference type="InterPro" id="IPR017853">
    <property type="entry name" value="GH"/>
</dbReference>
<keyword evidence="2 4" id="KW-0119">Carbohydrate metabolism</keyword>
<name>A0ABR7UZ05_9FLAO</name>
<dbReference type="InterPro" id="IPR001000">
    <property type="entry name" value="GH10_dom"/>
</dbReference>
<accession>A0ABR7UZ05</accession>
<keyword evidence="8" id="KW-1185">Reference proteome</keyword>
<evidence type="ECO:0000313" key="7">
    <source>
        <dbReference type="EMBL" id="MBD0777840.1"/>
    </source>
</evidence>
<evidence type="ECO:0000256" key="5">
    <source>
        <dbReference type="SAM" id="SignalP"/>
    </source>
</evidence>
<keyword evidence="1 4" id="KW-0378">Hydrolase</keyword>
<organism evidence="7 8">
    <name type="scientific">Maribacter aquimaris</name>
    <dbReference type="NCBI Taxonomy" id="2737171"/>
    <lineage>
        <taxon>Bacteria</taxon>
        <taxon>Pseudomonadati</taxon>
        <taxon>Bacteroidota</taxon>
        <taxon>Flavobacteriia</taxon>
        <taxon>Flavobacteriales</taxon>
        <taxon>Flavobacteriaceae</taxon>
        <taxon>Maribacter</taxon>
    </lineage>
</organism>
<keyword evidence="5" id="KW-0732">Signal</keyword>
<dbReference type="EC" id="3.2.1.8" evidence="4"/>
<dbReference type="SMART" id="SM00633">
    <property type="entry name" value="Glyco_10"/>
    <property type="match status" value="1"/>
</dbReference>
<feature type="signal peptide" evidence="5">
    <location>
        <begin position="1"/>
        <end position="21"/>
    </location>
</feature>
<comment type="similarity">
    <text evidence="4">Belongs to the glycosyl hydrolase 10 (cellulase F) family.</text>
</comment>
<gene>
    <name evidence="7" type="ORF">HPE56_08545</name>
</gene>
<dbReference type="SUPFAM" id="SSF51445">
    <property type="entry name" value="(Trans)glycosidases"/>
    <property type="match status" value="1"/>
</dbReference>
<dbReference type="Pfam" id="PF00331">
    <property type="entry name" value="Glyco_hydro_10"/>
    <property type="match status" value="1"/>
</dbReference>
<dbReference type="PRINTS" id="PR00134">
    <property type="entry name" value="GLHYDRLASE10"/>
</dbReference>
<proteinExistence type="inferred from homology"/>
<comment type="caution">
    <text evidence="7">The sequence shown here is derived from an EMBL/GenBank/DDBJ whole genome shotgun (WGS) entry which is preliminary data.</text>
</comment>
<feature type="domain" description="GH10" evidence="6">
    <location>
        <begin position="134"/>
        <end position="464"/>
    </location>
</feature>
<keyword evidence="3 4" id="KW-0624">Polysaccharide degradation</keyword>
<dbReference type="Gene3D" id="3.20.20.80">
    <property type="entry name" value="Glycosidases"/>
    <property type="match status" value="1"/>
</dbReference>
<dbReference type="PANTHER" id="PTHR31490">
    <property type="entry name" value="GLYCOSYL HYDROLASE"/>
    <property type="match status" value="1"/>
</dbReference>
<evidence type="ECO:0000259" key="6">
    <source>
        <dbReference type="PROSITE" id="PS51760"/>
    </source>
</evidence>